<keyword evidence="1" id="KW-0812">Transmembrane</keyword>
<dbReference type="Proteomes" id="UP000029488">
    <property type="component" value="Plasmid pMP1046A"/>
</dbReference>
<proteinExistence type="predicted"/>
<reference evidence="2 3" key="1">
    <citation type="journal article" date="2014" name="BMC Genomics">
        <title>Unusual genome complexity in Lactobacillus salivarius JCM1046.</title>
        <authorList>
            <person name="Raftis E.J."/>
            <person name="Forde B.M."/>
            <person name="Claesson M.J."/>
            <person name="O'Toole P.W."/>
        </authorList>
    </citation>
    <scope>NUCLEOTIDE SEQUENCE [LARGE SCALE GENOMIC DNA]</scope>
    <source>
        <strain evidence="2 3">JCM1046</strain>
        <plasmid evidence="2 3">pMP1046A</plasmid>
    </source>
</reference>
<accession>A0A089QFQ4</accession>
<evidence type="ECO:0000313" key="2">
    <source>
        <dbReference type="EMBL" id="AIR11590.1"/>
    </source>
</evidence>
<geneLocation type="plasmid" evidence="2 3">
    <name>pMP1046A</name>
</geneLocation>
<dbReference type="KEGG" id="lsj:LSJ_2183c"/>
<organism evidence="2 3">
    <name type="scientific">Ligilactobacillus salivarius</name>
    <dbReference type="NCBI Taxonomy" id="1624"/>
    <lineage>
        <taxon>Bacteria</taxon>
        <taxon>Bacillati</taxon>
        <taxon>Bacillota</taxon>
        <taxon>Bacilli</taxon>
        <taxon>Lactobacillales</taxon>
        <taxon>Lactobacillaceae</taxon>
        <taxon>Ligilactobacillus</taxon>
    </lineage>
</organism>
<feature type="transmembrane region" description="Helical" evidence="1">
    <location>
        <begin position="12"/>
        <end position="29"/>
    </location>
</feature>
<sequence length="166" mass="18909">MIFLNKSLKNVLIAGTASGIISGLVKLGWENIMPPRTPERDEVNPPQTFLQQLGIPAKITQSTYKYSGHRMPWASFLIHFGFSVTFATTYALALEKKMNWLTKKQGIPFGIAMWIAFHLVIMPAMKTIPSAKRQPLEEHLSEVLGHIFWMYTNHEVAKEILDRLDK</sequence>
<dbReference type="InterPro" id="IPR009898">
    <property type="entry name" value="DUF1440"/>
</dbReference>
<feature type="transmembrane region" description="Helical" evidence="1">
    <location>
        <begin position="106"/>
        <end position="125"/>
    </location>
</feature>
<evidence type="ECO:0000256" key="1">
    <source>
        <dbReference type="SAM" id="Phobius"/>
    </source>
</evidence>
<feature type="transmembrane region" description="Helical" evidence="1">
    <location>
        <begin position="73"/>
        <end position="94"/>
    </location>
</feature>
<protein>
    <submittedName>
        <fullName evidence="2">Conserved hypothetical membrane protein</fullName>
    </submittedName>
</protein>
<dbReference type="AlphaFoldDB" id="A0A089QFQ4"/>
<keyword evidence="1" id="KW-1133">Transmembrane helix</keyword>
<dbReference type="Pfam" id="PF07274">
    <property type="entry name" value="DUF1440"/>
    <property type="match status" value="1"/>
</dbReference>
<keyword evidence="1" id="KW-0472">Membrane</keyword>
<gene>
    <name evidence="2" type="ORF">LSJ_2183c</name>
</gene>
<evidence type="ECO:0000313" key="3">
    <source>
        <dbReference type="Proteomes" id="UP000029488"/>
    </source>
</evidence>
<keyword evidence="2" id="KW-0614">Plasmid</keyword>
<dbReference type="EMBL" id="CP007647">
    <property type="protein sequence ID" value="AIR11590.1"/>
    <property type="molecule type" value="Genomic_DNA"/>
</dbReference>
<name>A0A089QFQ4_9LACO</name>